<name>A0A0C9TTM0_SPHS4</name>
<sequence>MWSNLPLELRLMVIEYAVSDIRLLSRREYSTKEKTEHVEIIAASHMSSICSEWALHIRDARFSWMYIESSNQVMKFWDVFGDKPSVGRLPCNPQIERLVFNLEGLENLAEDEDDEQVFGTLFSRQLPDLLRNFKNLECLTILHANCHIFTREAFEAISFAEKLQYLKLHASEWAFYSEDDDKQDDDVIKIGPLLRTLASAPALRRLNLDLDDCSPEFSGTIPSLSKIRRLDIDAKLEDGLSLIVHMFPKLTTLTVRDHGTHFSNSESTANPLISIARTLKHLTLSDVALTEMSIRKIITTPMRALKTLKLHYMDIQEGIITPFQGCFMPNLTALSIETNMLIPPDGLIVLVLAKKLPSIRIISIEADIVSPPGVEEEQRIRNEIAIAIKKLASKDVSLSYSLAYDNGSLDSGPDSDDEEDGDVDIEE</sequence>
<protein>
    <recommendedName>
        <fullName evidence="4">F-box domain-containing protein</fullName>
    </recommendedName>
</protein>
<keyword evidence="3" id="KW-1185">Reference proteome</keyword>
<dbReference type="InterPro" id="IPR032675">
    <property type="entry name" value="LRR_dom_sf"/>
</dbReference>
<dbReference type="Gene3D" id="3.80.10.10">
    <property type="entry name" value="Ribonuclease Inhibitor"/>
    <property type="match status" value="1"/>
</dbReference>
<dbReference type="Proteomes" id="UP000054279">
    <property type="component" value="Unassembled WGS sequence"/>
</dbReference>
<evidence type="ECO:0000313" key="2">
    <source>
        <dbReference type="EMBL" id="KIJ25214.1"/>
    </source>
</evidence>
<reference evidence="2 3" key="1">
    <citation type="submission" date="2014-06" db="EMBL/GenBank/DDBJ databases">
        <title>Evolutionary Origins and Diversification of the Mycorrhizal Mutualists.</title>
        <authorList>
            <consortium name="DOE Joint Genome Institute"/>
            <consortium name="Mycorrhizal Genomics Consortium"/>
            <person name="Kohler A."/>
            <person name="Kuo A."/>
            <person name="Nagy L.G."/>
            <person name="Floudas D."/>
            <person name="Copeland A."/>
            <person name="Barry K.W."/>
            <person name="Cichocki N."/>
            <person name="Veneault-Fourrey C."/>
            <person name="LaButti K."/>
            <person name="Lindquist E.A."/>
            <person name="Lipzen A."/>
            <person name="Lundell T."/>
            <person name="Morin E."/>
            <person name="Murat C."/>
            <person name="Riley R."/>
            <person name="Ohm R."/>
            <person name="Sun H."/>
            <person name="Tunlid A."/>
            <person name="Henrissat B."/>
            <person name="Grigoriev I.V."/>
            <person name="Hibbett D.S."/>
            <person name="Martin F."/>
        </authorList>
    </citation>
    <scope>NUCLEOTIDE SEQUENCE [LARGE SCALE GENOMIC DNA]</scope>
    <source>
        <strain evidence="2 3">SS14</strain>
    </source>
</reference>
<evidence type="ECO:0000313" key="3">
    <source>
        <dbReference type="Proteomes" id="UP000054279"/>
    </source>
</evidence>
<dbReference type="AlphaFoldDB" id="A0A0C9TTM0"/>
<proteinExistence type="predicted"/>
<accession>A0A0C9TTM0</accession>
<evidence type="ECO:0008006" key="4">
    <source>
        <dbReference type="Google" id="ProtNLM"/>
    </source>
</evidence>
<feature type="compositionally biased region" description="Acidic residues" evidence="1">
    <location>
        <begin position="413"/>
        <end position="427"/>
    </location>
</feature>
<gene>
    <name evidence="2" type="ORF">M422DRAFT_273850</name>
</gene>
<evidence type="ECO:0000256" key="1">
    <source>
        <dbReference type="SAM" id="MobiDB-lite"/>
    </source>
</evidence>
<dbReference type="EMBL" id="KN837427">
    <property type="protein sequence ID" value="KIJ25214.1"/>
    <property type="molecule type" value="Genomic_DNA"/>
</dbReference>
<feature type="region of interest" description="Disordered" evidence="1">
    <location>
        <begin position="405"/>
        <end position="427"/>
    </location>
</feature>
<dbReference type="HOGENOM" id="CLU_642779_0_0_1"/>
<organism evidence="2 3">
    <name type="scientific">Sphaerobolus stellatus (strain SS14)</name>
    <dbReference type="NCBI Taxonomy" id="990650"/>
    <lineage>
        <taxon>Eukaryota</taxon>
        <taxon>Fungi</taxon>
        <taxon>Dikarya</taxon>
        <taxon>Basidiomycota</taxon>
        <taxon>Agaricomycotina</taxon>
        <taxon>Agaricomycetes</taxon>
        <taxon>Phallomycetidae</taxon>
        <taxon>Geastrales</taxon>
        <taxon>Sphaerobolaceae</taxon>
        <taxon>Sphaerobolus</taxon>
    </lineage>
</organism>
<dbReference type="SUPFAM" id="SSF52047">
    <property type="entry name" value="RNI-like"/>
    <property type="match status" value="1"/>
</dbReference>